<organism evidence="4 5">
    <name type="scientific">Candidatus Synechococcus spongiarum 142</name>
    <dbReference type="NCBI Taxonomy" id="1608213"/>
    <lineage>
        <taxon>Bacteria</taxon>
        <taxon>Bacillati</taxon>
        <taxon>Cyanobacteriota</taxon>
        <taxon>Cyanophyceae</taxon>
        <taxon>Synechococcales</taxon>
        <taxon>Synechococcaceae</taxon>
        <taxon>Synechococcus</taxon>
    </lineage>
</organism>
<proteinExistence type="predicted"/>
<dbReference type="SUPFAM" id="SSF52058">
    <property type="entry name" value="L domain-like"/>
    <property type="match status" value="1"/>
</dbReference>
<evidence type="ECO:0000256" key="1">
    <source>
        <dbReference type="ARBA" id="ARBA00022614"/>
    </source>
</evidence>
<keyword evidence="1" id="KW-0433">Leucine-rich repeat</keyword>
<dbReference type="PANTHER" id="PTHR24373">
    <property type="entry name" value="SLIT RELATED LEUCINE-RICH REPEAT NEURONAL PROTEIN"/>
    <property type="match status" value="1"/>
</dbReference>
<evidence type="ECO:0000313" key="4">
    <source>
        <dbReference type="EMBL" id="KKZ13621.1"/>
    </source>
</evidence>
<evidence type="ECO:0000256" key="3">
    <source>
        <dbReference type="ARBA" id="ARBA00022737"/>
    </source>
</evidence>
<gene>
    <name evidence="4" type="ORF">TH68_06595</name>
</gene>
<dbReference type="InterPro" id="IPR032675">
    <property type="entry name" value="LRR_dom_sf"/>
</dbReference>
<dbReference type="PANTHER" id="PTHR24373:SF383">
    <property type="entry name" value="LEUCINE-RICH REPEAT-CONTAINING PROTEIN 15-LIKE"/>
    <property type="match status" value="1"/>
</dbReference>
<dbReference type="PROSITE" id="PS51450">
    <property type="entry name" value="LRR"/>
    <property type="match status" value="3"/>
</dbReference>
<dbReference type="SMART" id="SM00369">
    <property type="entry name" value="LRR_TYP"/>
    <property type="match status" value="5"/>
</dbReference>
<evidence type="ECO:0000256" key="2">
    <source>
        <dbReference type="ARBA" id="ARBA00022729"/>
    </source>
</evidence>
<sequence length="962" mass="99008">MTLSHTATGGDYNSVMAALAVTVTDDDTPDLVLSPRALMVTEADSATYTVKLSNQPSAAVTVTVRGTGSGVSVDTDPGREGEQTSLSFTTDNWNTARTVTVAAAEDDNASPETVTLNHTATRGGYASVKKKLVVTVTDTEAAGLVLSPMAVTVAEADSATYTVKLASEPNAAVTVTVSGMGSGVSVDTDPGMEGGQTSLSFTTSNWEMEQTVTVSAAADDNLISEEVTLSHTAIGGDYDLVMAKLAVTVTDTETAGLVLSSAALTVAEANSDAYTVKLATKPTDAVTVTFSGMGSAVSVDTDAGTDGEQTSLNFTTSNWEMEQTVTVSAAADDNAVSEEVMLSHTATGGGYGSVSQELVVTVMDDDTPDLVLSPVAVTVAEAASATYTVMLATEPTTDVTVTVSGMGNGASIDTDGGMQGEQTTLNFTTDHWNTAQTVTVSAAMDDNKIPETATLNHTAAGGDYDGLSKKLVVTMTDDDNICVRLNALNADGTSCNLFNKSISVLSSDDLANLSKIKVLFLGGNNLSSLPADIFADLSNLEALYLNNNNLSSLPAGIFTGLSKLKIIWLSSNNLSSLPADTFAGLSNLETLVLRENNLSTLPADIFSGLSNLLELSLADNNLICLPLIPQSIPQRVISIDVTLPRCYSLELSPGAVTTVEGGSATYTVKLATEPTSDVTVTLGGMGSGVSVDTDLGMEAEQTSLSFTTTDWNTAQTVTVAVAEDDDTNSEVVTLTHTTTSVGTTYSLSRSLRVTVIDNDTPNLVVSPGTVTVAEAGSTTYTVRLVKAPTDAVTVTVRGMGSGVSVDTDAGMPREQTSLTFTTSNWPTEQTVTVRAAADDNAVSEEVRLSHTATGGDYGSVSKDLVVTVTDDDTAGLVLSAAAVTVAEGDSATYTMKLATEPAAAVTVTLNGMGSGVSVDADGGMEGKQTSLSFTTTDWNTARTVTLAAAEDDNASPETVTLS</sequence>
<dbReference type="InterPro" id="IPR001611">
    <property type="entry name" value="Leu-rich_rpt"/>
</dbReference>
<keyword evidence="2" id="KW-0732">Signal</keyword>
<evidence type="ECO:0008006" key="6">
    <source>
        <dbReference type="Google" id="ProtNLM"/>
    </source>
</evidence>
<protein>
    <recommendedName>
        <fullName evidence="6">Calx-beta domain-containing protein</fullName>
    </recommendedName>
</protein>
<dbReference type="EMBL" id="JXUO01000220">
    <property type="protein sequence ID" value="KKZ13621.1"/>
    <property type="molecule type" value="Genomic_DNA"/>
</dbReference>
<dbReference type="InterPro" id="IPR050328">
    <property type="entry name" value="Dev_Immune_Receptor"/>
</dbReference>
<keyword evidence="3" id="KW-0677">Repeat</keyword>
<dbReference type="GO" id="GO:0031012">
    <property type="term" value="C:extracellular matrix"/>
    <property type="evidence" value="ECO:0007669"/>
    <property type="project" value="TreeGrafter"/>
</dbReference>
<name>A0A6N3X7T7_9SYNE</name>
<dbReference type="SMART" id="SM00364">
    <property type="entry name" value="LRR_BAC"/>
    <property type="match status" value="5"/>
</dbReference>
<dbReference type="InterPro" id="IPR003591">
    <property type="entry name" value="Leu-rich_rpt_typical-subtyp"/>
</dbReference>
<reference evidence="4 5" key="1">
    <citation type="submission" date="2015-01" db="EMBL/GenBank/DDBJ databases">
        <title>Lifestyle Evolution in Cyanobacterial Symbionts of Sponges.</title>
        <authorList>
            <person name="Burgsdorf I."/>
            <person name="Slaby B.M."/>
            <person name="Handley K.M."/>
            <person name="Haber M."/>
            <person name="Blom J."/>
            <person name="Marshall C.W."/>
            <person name="Gilbert J.A."/>
            <person name="Hentschel U."/>
            <person name="Steindler L."/>
        </authorList>
    </citation>
    <scope>NUCLEOTIDE SEQUENCE [LARGE SCALE GENOMIC DNA]</scope>
    <source>
        <strain evidence="4">142</strain>
    </source>
</reference>
<dbReference type="Pfam" id="PF13855">
    <property type="entry name" value="LRR_8"/>
    <property type="match status" value="1"/>
</dbReference>
<dbReference type="Proteomes" id="UP000035054">
    <property type="component" value="Unassembled WGS sequence"/>
</dbReference>
<evidence type="ECO:0000313" key="5">
    <source>
        <dbReference type="Proteomes" id="UP000035054"/>
    </source>
</evidence>
<dbReference type="GO" id="GO:0005615">
    <property type="term" value="C:extracellular space"/>
    <property type="evidence" value="ECO:0007669"/>
    <property type="project" value="TreeGrafter"/>
</dbReference>
<dbReference type="Gene3D" id="3.80.10.10">
    <property type="entry name" value="Ribonuclease Inhibitor"/>
    <property type="match status" value="1"/>
</dbReference>
<accession>A0A6N3X7T7</accession>
<feature type="non-terminal residue" evidence="4">
    <location>
        <position position="962"/>
    </location>
</feature>
<comment type="caution">
    <text evidence="4">The sequence shown here is derived from an EMBL/GenBank/DDBJ whole genome shotgun (WGS) entry which is preliminary data.</text>
</comment>
<dbReference type="AlphaFoldDB" id="A0A6N3X7T7"/>